<protein>
    <recommendedName>
        <fullName evidence="1">Lon N-terminal domain-containing protein</fullName>
    </recommendedName>
</protein>
<name>A0A1M7ZK89_9HYPH</name>
<dbReference type="SUPFAM" id="SSF88697">
    <property type="entry name" value="PUA domain-like"/>
    <property type="match status" value="1"/>
</dbReference>
<sequence length="249" mass="27508">MPRYCAADGQGWTDLDEEDADMAGTIASLRQPTNLPDVIPVFPLSGALLLPRGQMPLNVFEPRYLEMVDAVLGGDRLIGIVQPRFDLGLGDDELDDRPPLCGVGCAGRITAFQESDDGRYVINLTGVARFQIVEELESDKPFRLCRITTRSFAEDFVPDSRESDVDRGTLLETFRAYLDANELETDWPSVERASNEVLVNALSMMSPYGPAEKQALLEAPDLKARSETLIAITEMELVKSDREGGPRIN</sequence>
<reference evidence="2 3" key="1">
    <citation type="submission" date="2016-12" db="EMBL/GenBank/DDBJ databases">
        <authorList>
            <person name="Song W.-J."/>
            <person name="Kurnit D.M."/>
        </authorList>
    </citation>
    <scope>NUCLEOTIDE SEQUENCE [LARGE SCALE GENOMIC DNA]</scope>
    <source>
        <strain evidence="2 3">DSM 19599</strain>
    </source>
</reference>
<evidence type="ECO:0000313" key="3">
    <source>
        <dbReference type="Proteomes" id="UP000186406"/>
    </source>
</evidence>
<dbReference type="InterPro" id="IPR003111">
    <property type="entry name" value="Lon_prtase_N"/>
</dbReference>
<dbReference type="InterPro" id="IPR046336">
    <property type="entry name" value="Lon_prtase_N_sf"/>
</dbReference>
<dbReference type="Proteomes" id="UP000186406">
    <property type="component" value="Unassembled WGS sequence"/>
</dbReference>
<dbReference type="Pfam" id="PF02190">
    <property type="entry name" value="LON_substr_bdg"/>
    <property type="match status" value="1"/>
</dbReference>
<dbReference type="STRING" id="1123029.SAMN02745172_02037"/>
<dbReference type="PROSITE" id="PS51787">
    <property type="entry name" value="LON_N"/>
    <property type="match status" value="1"/>
</dbReference>
<dbReference type="PANTHER" id="PTHR46732:SF8">
    <property type="entry name" value="ATP-DEPENDENT PROTEASE LA (LON) DOMAIN PROTEIN"/>
    <property type="match status" value="1"/>
</dbReference>
<dbReference type="PANTHER" id="PTHR46732">
    <property type="entry name" value="ATP-DEPENDENT PROTEASE LA (LON) DOMAIN PROTEIN"/>
    <property type="match status" value="1"/>
</dbReference>
<gene>
    <name evidence="2" type="ORF">SAMN02745172_02037</name>
</gene>
<proteinExistence type="predicted"/>
<organism evidence="2 3">
    <name type="scientific">Pseudoxanthobacter soli DSM 19599</name>
    <dbReference type="NCBI Taxonomy" id="1123029"/>
    <lineage>
        <taxon>Bacteria</taxon>
        <taxon>Pseudomonadati</taxon>
        <taxon>Pseudomonadota</taxon>
        <taxon>Alphaproteobacteria</taxon>
        <taxon>Hyphomicrobiales</taxon>
        <taxon>Segnochrobactraceae</taxon>
        <taxon>Pseudoxanthobacter</taxon>
    </lineage>
</organism>
<dbReference type="SMART" id="SM00464">
    <property type="entry name" value="LON"/>
    <property type="match status" value="1"/>
</dbReference>
<dbReference type="EMBL" id="FRXO01000003">
    <property type="protein sequence ID" value="SHO65222.1"/>
    <property type="molecule type" value="Genomic_DNA"/>
</dbReference>
<evidence type="ECO:0000259" key="1">
    <source>
        <dbReference type="PROSITE" id="PS51787"/>
    </source>
</evidence>
<dbReference type="InterPro" id="IPR015947">
    <property type="entry name" value="PUA-like_sf"/>
</dbReference>
<feature type="domain" description="Lon N-terminal" evidence="1">
    <location>
        <begin position="39"/>
        <end position="237"/>
    </location>
</feature>
<accession>A0A1M7ZK89</accession>
<keyword evidence="3" id="KW-1185">Reference proteome</keyword>
<evidence type="ECO:0000313" key="2">
    <source>
        <dbReference type="EMBL" id="SHO65222.1"/>
    </source>
</evidence>
<dbReference type="AlphaFoldDB" id="A0A1M7ZK89"/>
<dbReference type="Gene3D" id="2.30.130.40">
    <property type="entry name" value="LON domain-like"/>
    <property type="match status" value="1"/>
</dbReference>